<dbReference type="SUPFAM" id="SSF54593">
    <property type="entry name" value="Glyoxalase/Bleomycin resistance protein/Dihydroxybiphenyl dioxygenase"/>
    <property type="match status" value="1"/>
</dbReference>
<evidence type="ECO:0000313" key="1">
    <source>
        <dbReference type="EMBL" id="ODQ88097.1"/>
    </source>
</evidence>
<gene>
    <name evidence="1" type="ORF">BHQ18_21210</name>
</gene>
<accession>A0A1E3RFC3</accession>
<dbReference type="AlphaFoldDB" id="A0A1E3RFC3"/>
<comment type="caution">
    <text evidence="1">The sequence shown here is derived from an EMBL/GenBank/DDBJ whole genome shotgun (WGS) entry which is preliminary data.</text>
</comment>
<name>A0A1E3RFC3_MYCFV</name>
<keyword evidence="2" id="KW-1185">Reference proteome</keyword>
<dbReference type="EMBL" id="MIHA01000017">
    <property type="protein sequence ID" value="ODQ88097.1"/>
    <property type="molecule type" value="Genomic_DNA"/>
</dbReference>
<protein>
    <submittedName>
        <fullName evidence="1">Glyoxalase</fullName>
    </submittedName>
</protein>
<dbReference type="InterPro" id="IPR029068">
    <property type="entry name" value="Glyas_Bleomycin-R_OHBP_Dase"/>
</dbReference>
<proteinExistence type="predicted"/>
<dbReference type="Proteomes" id="UP000094053">
    <property type="component" value="Unassembled WGS sequence"/>
</dbReference>
<evidence type="ECO:0000313" key="2">
    <source>
        <dbReference type="Proteomes" id="UP000094053"/>
    </source>
</evidence>
<reference evidence="2" key="1">
    <citation type="submission" date="2016-09" db="EMBL/GenBank/DDBJ databases">
        <authorList>
            <person name="Greninger A.L."/>
            <person name="Jerome K.R."/>
            <person name="Mcnair B."/>
            <person name="Wallis C."/>
            <person name="Fang F."/>
        </authorList>
    </citation>
    <scope>NUCLEOTIDE SEQUENCE [LARGE SCALE GENOMIC DNA]</scope>
    <source>
        <strain evidence="2">M6</strain>
    </source>
</reference>
<organism evidence="1 2">
    <name type="scientific">Mycolicibacterium flavescens</name>
    <name type="common">Mycobacterium flavescens</name>
    <dbReference type="NCBI Taxonomy" id="1776"/>
    <lineage>
        <taxon>Bacteria</taxon>
        <taxon>Bacillati</taxon>
        <taxon>Actinomycetota</taxon>
        <taxon>Actinomycetes</taxon>
        <taxon>Mycobacteriales</taxon>
        <taxon>Mycobacteriaceae</taxon>
        <taxon>Mycolicibacterium</taxon>
    </lineage>
</organism>
<dbReference type="STRING" id="1776.BHQ18_21210"/>
<sequence>MKSAIRGRADPGGHTRAVTSVEGFEVADPVEAWRRAGFTVDDDGVCRVGGVRIRLGASGTGIVGWSLRGVQVPDLDGIPTTTSDAPQASPAEHANGVVAIDHVVVLSPDLGRTVDAFAAIGVAPRRERVGELGGRAIRQVFYRFGEVIVEVVGAPDSASDGPSSLWGITYVVGDIDLTARFFGDKAAPVKDAVQPGRRITTLRHRDLGMSVRTAMISAPILRP</sequence>